<proteinExistence type="predicted"/>
<keyword evidence="2" id="KW-1185">Reference proteome</keyword>
<evidence type="ECO:0000313" key="2">
    <source>
        <dbReference type="Proteomes" id="UP001156484"/>
    </source>
</evidence>
<reference evidence="1" key="1">
    <citation type="submission" date="2022-10" db="EMBL/GenBank/DDBJ databases">
        <title>Rhodococcus ferula Z13 complete genome.</title>
        <authorList>
            <person name="Long X."/>
            <person name="Zang M."/>
        </authorList>
    </citation>
    <scope>NUCLEOTIDE SEQUENCE</scope>
    <source>
        <strain evidence="1">Z13</strain>
    </source>
</reference>
<organism evidence="1 2">
    <name type="scientific">Rhodococcus sacchari</name>
    <dbReference type="NCBI Taxonomy" id="2962047"/>
    <lineage>
        <taxon>Bacteria</taxon>
        <taxon>Bacillati</taxon>
        <taxon>Actinomycetota</taxon>
        <taxon>Actinomycetes</taxon>
        <taxon>Mycobacteriales</taxon>
        <taxon>Nocardiaceae</taxon>
        <taxon>Rhodococcus</taxon>
    </lineage>
</organism>
<dbReference type="Proteomes" id="UP001156484">
    <property type="component" value="Chromosome"/>
</dbReference>
<dbReference type="EMBL" id="CP107551">
    <property type="protein sequence ID" value="UYP17323.1"/>
    <property type="molecule type" value="Genomic_DNA"/>
</dbReference>
<protein>
    <submittedName>
        <fullName evidence="1">Uncharacterized protein</fullName>
    </submittedName>
</protein>
<sequence>METQRRYAHLISSKTTTQFSEFPMPSHADNPVPLTEEHPLRGNEEFTHSRHKGLVEEVLAATRTYRPEFEQVILRIGTGLGETVRNQITALLDRRRLREDLGVRPRCTSRQAFEAYLRARTEPVPVGAGGRSLET</sequence>
<name>A0ACD4DCD3_9NOCA</name>
<evidence type="ECO:0000313" key="1">
    <source>
        <dbReference type="EMBL" id="UYP17323.1"/>
    </source>
</evidence>
<gene>
    <name evidence="1" type="ORF">OED52_11405</name>
</gene>
<accession>A0ACD4DCD3</accession>